<protein>
    <submittedName>
        <fullName evidence="2">Uncharacterized protein</fullName>
    </submittedName>
</protein>
<keyword evidence="3" id="KW-1185">Reference proteome</keyword>
<organism evidence="2 3">
    <name type="scientific">Nocardia yunnanensis</name>
    <dbReference type="NCBI Taxonomy" id="2382165"/>
    <lineage>
        <taxon>Bacteria</taxon>
        <taxon>Bacillati</taxon>
        <taxon>Actinomycetota</taxon>
        <taxon>Actinomycetes</taxon>
        <taxon>Mycobacteriales</taxon>
        <taxon>Nocardiaceae</taxon>
        <taxon>Nocardia</taxon>
    </lineage>
</organism>
<feature type="compositionally biased region" description="Basic and acidic residues" evidence="1">
    <location>
        <begin position="108"/>
        <end position="120"/>
    </location>
</feature>
<name>A0A386ZHB3_9NOCA</name>
<dbReference type="EMBL" id="CP032568">
    <property type="protein sequence ID" value="AYF76514.1"/>
    <property type="molecule type" value="Genomic_DNA"/>
</dbReference>
<feature type="compositionally biased region" description="Basic and acidic residues" evidence="1">
    <location>
        <begin position="210"/>
        <end position="243"/>
    </location>
</feature>
<dbReference type="Proteomes" id="UP000267164">
    <property type="component" value="Chromosome"/>
</dbReference>
<dbReference type="AlphaFoldDB" id="A0A386ZHB3"/>
<dbReference type="KEGG" id="nyu:D7D52_24870"/>
<gene>
    <name evidence="2" type="ORF">D7D52_24870</name>
</gene>
<proteinExistence type="predicted"/>
<evidence type="ECO:0000313" key="3">
    <source>
        <dbReference type="Proteomes" id="UP000267164"/>
    </source>
</evidence>
<accession>A0A386ZHB3</accession>
<evidence type="ECO:0000313" key="2">
    <source>
        <dbReference type="EMBL" id="AYF76514.1"/>
    </source>
</evidence>
<feature type="compositionally biased region" description="Basic and acidic residues" evidence="1">
    <location>
        <begin position="129"/>
        <end position="183"/>
    </location>
</feature>
<feature type="region of interest" description="Disordered" evidence="1">
    <location>
        <begin position="108"/>
        <end position="243"/>
    </location>
</feature>
<dbReference type="OrthoDB" id="4555600at2"/>
<evidence type="ECO:0000256" key="1">
    <source>
        <dbReference type="SAM" id="MobiDB-lite"/>
    </source>
</evidence>
<sequence length="243" mass="28725">MVGVHEQSIETQLGKRRHDAARYRGDGQLRKFREYKSGERLNYETLGQLAKDWDVLKNNPGTEGVWLIGARTWIDPAVRKQMERMQREFGERFRVERLSRQQMAEAKRLGRELERERESGQMELFSAKKLREQQRERDRKRADEERERTREHAARAEKQRAEERERAQRLERQAAIEERERKLRAQLPGASDDVVRALARSGPLPNEANRAQRDAAERTMRAGREAQQQRDRDRGRDGRGRGD</sequence>
<reference evidence="2 3" key="1">
    <citation type="submission" date="2018-09" db="EMBL/GenBank/DDBJ databases">
        <title>Nocardia yunnanensis sp. nov., an actinomycete isolated from a soil sample.</title>
        <authorList>
            <person name="Zhang J."/>
        </authorList>
    </citation>
    <scope>NUCLEOTIDE SEQUENCE [LARGE SCALE GENOMIC DNA]</scope>
    <source>
        <strain evidence="2 3">CFHS0054</strain>
    </source>
</reference>